<dbReference type="PANTHER" id="PTHR35561">
    <property type="entry name" value="RNA 2',3'-CYCLIC PHOSPHODIESTERASE"/>
    <property type="match status" value="1"/>
</dbReference>
<dbReference type="EC" id="3.1.4.58" evidence="2"/>
<accession>A0A846QJ67</accession>
<organism evidence="4 5">
    <name type="scientific">Desulfobaculum xiamenense</name>
    <dbReference type="NCBI Taxonomy" id="995050"/>
    <lineage>
        <taxon>Bacteria</taxon>
        <taxon>Pseudomonadati</taxon>
        <taxon>Thermodesulfobacteriota</taxon>
        <taxon>Desulfovibrionia</taxon>
        <taxon>Desulfovibrionales</taxon>
        <taxon>Desulfovibrionaceae</taxon>
        <taxon>Desulfobaculum</taxon>
    </lineage>
</organism>
<dbReference type="GO" id="GO:0016874">
    <property type="term" value="F:ligase activity"/>
    <property type="evidence" value="ECO:0007669"/>
    <property type="project" value="UniProtKB-KW"/>
</dbReference>
<evidence type="ECO:0000256" key="2">
    <source>
        <dbReference type="HAMAP-Rule" id="MF_01940"/>
    </source>
</evidence>
<comment type="function">
    <text evidence="2">Hydrolyzes RNA 2',3'-cyclic phosphodiester to an RNA 2'-phosphomonoester.</text>
</comment>
<dbReference type="EMBL" id="JAATJA010000002">
    <property type="protein sequence ID" value="NJB68201.1"/>
    <property type="molecule type" value="Genomic_DNA"/>
</dbReference>
<evidence type="ECO:0000313" key="5">
    <source>
        <dbReference type="Proteomes" id="UP000580856"/>
    </source>
</evidence>
<reference evidence="4 5" key="1">
    <citation type="submission" date="2020-03" db="EMBL/GenBank/DDBJ databases">
        <title>Genomic Encyclopedia of Type Strains, Phase IV (KMG-IV): sequencing the most valuable type-strain genomes for metagenomic binning, comparative biology and taxonomic classification.</title>
        <authorList>
            <person name="Goeker M."/>
        </authorList>
    </citation>
    <scope>NUCLEOTIDE SEQUENCE [LARGE SCALE GENOMIC DNA]</scope>
    <source>
        <strain evidence="4 5">DSM 24233</strain>
    </source>
</reference>
<dbReference type="Proteomes" id="UP000580856">
    <property type="component" value="Unassembled WGS sequence"/>
</dbReference>
<feature type="short sequence motif" description="HXTX 1" evidence="2">
    <location>
        <begin position="43"/>
        <end position="46"/>
    </location>
</feature>
<evidence type="ECO:0000313" key="4">
    <source>
        <dbReference type="EMBL" id="NJB68201.1"/>
    </source>
</evidence>
<comment type="similarity">
    <text evidence="2">Belongs to the 2H phosphoesterase superfamily. ThpR family.</text>
</comment>
<dbReference type="GO" id="GO:0004113">
    <property type="term" value="F:2',3'-cyclic-nucleotide 3'-phosphodiesterase activity"/>
    <property type="evidence" value="ECO:0007669"/>
    <property type="project" value="InterPro"/>
</dbReference>
<dbReference type="HAMAP" id="MF_01940">
    <property type="entry name" value="RNA_CPDase"/>
    <property type="match status" value="1"/>
</dbReference>
<proteinExistence type="inferred from homology"/>
<dbReference type="SUPFAM" id="SSF55144">
    <property type="entry name" value="LigT-like"/>
    <property type="match status" value="1"/>
</dbReference>
<feature type="active site" description="Proton acceptor" evidence="2">
    <location>
        <position position="128"/>
    </location>
</feature>
<protein>
    <recommendedName>
        <fullName evidence="2">RNA 2',3'-cyclic phosphodiesterase</fullName>
        <shortName evidence="2">RNA 2',3'-CPDase</shortName>
        <ecNumber evidence="2">3.1.4.58</ecNumber>
    </recommendedName>
</protein>
<dbReference type="AlphaFoldDB" id="A0A846QJ67"/>
<evidence type="ECO:0000256" key="1">
    <source>
        <dbReference type="ARBA" id="ARBA00022801"/>
    </source>
</evidence>
<dbReference type="GO" id="GO:0008664">
    <property type="term" value="F:RNA 2',3'-cyclic 3'-phosphodiesterase activity"/>
    <property type="evidence" value="ECO:0007669"/>
    <property type="project" value="UniProtKB-EC"/>
</dbReference>
<feature type="domain" description="Phosphoesterase HXTX" evidence="3">
    <location>
        <begin position="10"/>
        <end position="92"/>
    </location>
</feature>
<gene>
    <name evidence="4" type="ORF">GGQ74_001874</name>
</gene>
<feature type="domain" description="Phosphoesterase HXTX" evidence="3">
    <location>
        <begin position="95"/>
        <end position="176"/>
    </location>
</feature>
<dbReference type="NCBIfam" id="TIGR02258">
    <property type="entry name" value="2_5_ligase"/>
    <property type="match status" value="1"/>
</dbReference>
<dbReference type="Pfam" id="PF02834">
    <property type="entry name" value="LigT_PEase"/>
    <property type="match status" value="2"/>
</dbReference>
<keyword evidence="1 2" id="KW-0378">Hydrolase</keyword>
<dbReference type="InterPro" id="IPR014051">
    <property type="entry name" value="Phosphoesterase_HXTX"/>
</dbReference>
<keyword evidence="5" id="KW-1185">Reference proteome</keyword>
<dbReference type="RefSeq" id="WP_167941287.1">
    <property type="nucleotide sequence ID" value="NZ_JAATJA010000002.1"/>
</dbReference>
<name>A0A846QJ67_9BACT</name>
<dbReference type="InterPro" id="IPR004175">
    <property type="entry name" value="RNA_CPDase"/>
</dbReference>
<comment type="caution">
    <text evidence="4">The sequence shown here is derived from an EMBL/GenBank/DDBJ whole genome shotgun (WGS) entry which is preliminary data.</text>
</comment>
<sequence>MTTIRAFVGIPLPEDYQKQLERMAQWRGRLSSRTSWTRPGNWHVTLRFLGDVAEDHVPQVRHALSGVRFDAFEFRAGGCGTFPPKGTPRVVWVGVAQGGEELAGLARAVEEALTPVGFTPEARGFSPHLTVCRVKDAGRDPWSDMLSEFGKMEWPTVTVDRFVLWRSRLTPGGPRYAALSEYRATSV</sequence>
<dbReference type="Gene3D" id="3.90.1140.10">
    <property type="entry name" value="Cyclic phosphodiesterase"/>
    <property type="match status" value="1"/>
</dbReference>
<dbReference type="PANTHER" id="PTHR35561:SF1">
    <property type="entry name" value="RNA 2',3'-CYCLIC PHOSPHODIESTERASE"/>
    <property type="match status" value="1"/>
</dbReference>
<feature type="short sequence motif" description="HXTX 2" evidence="2">
    <location>
        <begin position="128"/>
        <end position="131"/>
    </location>
</feature>
<dbReference type="InterPro" id="IPR009097">
    <property type="entry name" value="Cyclic_Pdiesterase"/>
</dbReference>
<evidence type="ECO:0000259" key="3">
    <source>
        <dbReference type="Pfam" id="PF02834"/>
    </source>
</evidence>
<keyword evidence="4" id="KW-0436">Ligase</keyword>
<feature type="active site" description="Proton donor" evidence="2">
    <location>
        <position position="43"/>
    </location>
</feature>
<comment type="catalytic activity">
    <reaction evidence="2">
        <text>a 3'-end 2',3'-cyclophospho-ribonucleotide-RNA + H2O = a 3'-end 2'-phospho-ribonucleotide-RNA + H(+)</text>
        <dbReference type="Rhea" id="RHEA:11828"/>
        <dbReference type="Rhea" id="RHEA-COMP:10464"/>
        <dbReference type="Rhea" id="RHEA-COMP:17353"/>
        <dbReference type="ChEBI" id="CHEBI:15377"/>
        <dbReference type="ChEBI" id="CHEBI:15378"/>
        <dbReference type="ChEBI" id="CHEBI:83064"/>
        <dbReference type="ChEBI" id="CHEBI:173113"/>
        <dbReference type="EC" id="3.1.4.58"/>
    </reaction>
</comment>